<dbReference type="Proteomes" id="UP000569914">
    <property type="component" value="Unassembled WGS sequence"/>
</dbReference>
<dbReference type="PROSITE" id="PS51318">
    <property type="entry name" value="TAT"/>
    <property type="match status" value="1"/>
</dbReference>
<dbReference type="PANTHER" id="PTHR43135">
    <property type="entry name" value="ALPHA-D-RIBOSE 1-METHYLPHOSPHONATE 5-TRIPHOSPHATE DIPHOSPHATASE"/>
    <property type="match status" value="1"/>
</dbReference>
<dbReference type="InterPro" id="IPR051781">
    <property type="entry name" value="Metallo-dep_Hydrolase"/>
</dbReference>
<dbReference type="Gene3D" id="2.30.40.10">
    <property type="entry name" value="Urease, subunit C, domain 1"/>
    <property type="match status" value="2"/>
</dbReference>
<comment type="caution">
    <text evidence="3">The sequence shown here is derived from an EMBL/GenBank/DDBJ whole genome shotgun (WGS) entry which is preliminary data.</text>
</comment>
<dbReference type="GO" id="GO:0016810">
    <property type="term" value="F:hydrolase activity, acting on carbon-nitrogen (but not peptide) bonds"/>
    <property type="evidence" value="ECO:0007669"/>
    <property type="project" value="InterPro"/>
</dbReference>
<reference evidence="3 4" key="1">
    <citation type="submission" date="2020-07" db="EMBL/GenBank/DDBJ databases">
        <title>Sequencing the genomes of 1000 actinobacteria strains.</title>
        <authorList>
            <person name="Klenk H.-P."/>
        </authorList>
    </citation>
    <scope>NUCLEOTIDE SEQUENCE [LARGE SCALE GENOMIC DNA]</scope>
    <source>
        <strain evidence="3 4">DSM 22083</strain>
    </source>
</reference>
<dbReference type="AlphaFoldDB" id="A0A7Y9I384"/>
<dbReference type="InterPro" id="IPR006311">
    <property type="entry name" value="TAT_signal"/>
</dbReference>
<proteinExistence type="predicted"/>
<sequence>MADDLDSNGGDTMAGLSRRAFMAWLSTSGLALTGIAAAPAAFAEGKGDVLVLVGGTLIDGTGKKPLSRATIVIVGDRIIAVGGQSRHEFPAGVKVVDVRGKYVLPGLWDMHAHTENYPKLLLPLFIANGVTAVREMMGFPHLSGMRDQIEAGQILGPRMIIGSKLMDGPIAQAAFPGASLVVKTPEEARAAVREAKETGADFVKHWSLMSPELFEVIAREARRQGLPFSGHVPDKVSLSRAAELGIRTQEHLHGIPIDTSAMADEYRTLIANRPVDPANPYESYFFVRNLEMEAIKSYDERRAERLYATLRRHNTFLTPTLTVHRFFNLPPEVHQDDPRAKYLPPWLIERWNDSLGPPWSPEQTATRQAYHEETLRLVGKLAEAELPLIAGTDGGTLVAYIFAGFGVHDELGWLVDGGLTPMQAILAATRDAARAVDLGHLSGTVRPGKWADLLVVDADPLANIRNTQKIHAVITRGKLITRAEREKMLADVEAEAKVTPPPAAETVVARCCGIRSDRN</sequence>
<protein>
    <submittedName>
        <fullName evidence="3">Imidazolonepropionase-like amidohydrolase</fullName>
    </submittedName>
</protein>
<evidence type="ECO:0000313" key="4">
    <source>
        <dbReference type="Proteomes" id="UP000569914"/>
    </source>
</evidence>
<keyword evidence="1" id="KW-0812">Transmembrane</keyword>
<dbReference type="Gene3D" id="3.20.20.140">
    <property type="entry name" value="Metal-dependent hydrolases"/>
    <property type="match status" value="1"/>
</dbReference>
<dbReference type="InterPro" id="IPR011059">
    <property type="entry name" value="Metal-dep_hydrolase_composite"/>
</dbReference>
<accession>A0A7Y9I384</accession>
<keyword evidence="4" id="KW-1185">Reference proteome</keyword>
<feature type="transmembrane region" description="Helical" evidence="1">
    <location>
        <begin position="21"/>
        <end position="42"/>
    </location>
</feature>
<keyword evidence="1" id="KW-0472">Membrane</keyword>
<dbReference type="SUPFAM" id="SSF51338">
    <property type="entry name" value="Composite domain of metallo-dependent hydrolases"/>
    <property type="match status" value="1"/>
</dbReference>
<dbReference type="EMBL" id="JACCBU010000001">
    <property type="protein sequence ID" value="NYE69401.1"/>
    <property type="molecule type" value="Genomic_DNA"/>
</dbReference>
<keyword evidence="1" id="KW-1133">Transmembrane helix</keyword>
<gene>
    <name evidence="3" type="ORF">BKA15_000730</name>
</gene>
<evidence type="ECO:0000256" key="1">
    <source>
        <dbReference type="SAM" id="Phobius"/>
    </source>
</evidence>
<name>A0A7Y9I384_9ACTN</name>
<dbReference type="InterPro" id="IPR006680">
    <property type="entry name" value="Amidohydro-rel"/>
</dbReference>
<dbReference type="PANTHER" id="PTHR43135:SF3">
    <property type="entry name" value="ALPHA-D-RIBOSE 1-METHYLPHOSPHONATE 5-TRIPHOSPHATE DIPHOSPHATASE"/>
    <property type="match status" value="1"/>
</dbReference>
<organism evidence="3 4">
    <name type="scientific">Microlunatus parietis</name>
    <dbReference type="NCBI Taxonomy" id="682979"/>
    <lineage>
        <taxon>Bacteria</taxon>
        <taxon>Bacillati</taxon>
        <taxon>Actinomycetota</taxon>
        <taxon>Actinomycetes</taxon>
        <taxon>Propionibacteriales</taxon>
        <taxon>Propionibacteriaceae</taxon>
        <taxon>Microlunatus</taxon>
    </lineage>
</organism>
<dbReference type="SUPFAM" id="SSF51556">
    <property type="entry name" value="Metallo-dependent hydrolases"/>
    <property type="match status" value="1"/>
</dbReference>
<evidence type="ECO:0000313" key="3">
    <source>
        <dbReference type="EMBL" id="NYE69401.1"/>
    </source>
</evidence>
<feature type="domain" description="Amidohydrolase-related" evidence="2">
    <location>
        <begin position="102"/>
        <end position="479"/>
    </location>
</feature>
<dbReference type="RefSeq" id="WP_179748153.1">
    <property type="nucleotide sequence ID" value="NZ_JACCBU010000001.1"/>
</dbReference>
<keyword evidence="3" id="KW-0378">Hydrolase</keyword>
<dbReference type="Pfam" id="PF01979">
    <property type="entry name" value="Amidohydro_1"/>
    <property type="match status" value="1"/>
</dbReference>
<dbReference type="InterPro" id="IPR032466">
    <property type="entry name" value="Metal_Hydrolase"/>
</dbReference>
<evidence type="ECO:0000259" key="2">
    <source>
        <dbReference type="Pfam" id="PF01979"/>
    </source>
</evidence>